<comment type="subcellular location">
    <subcellularLocation>
        <location evidence="1">Membrane</location>
        <topology evidence="1">Multi-pass membrane protein</topology>
    </subcellularLocation>
</comment>
<proteinExistence type="predicted"/>
<dbReference type="AlphaFoldDB" id="A0A2A6CZ74"/>
<dbReference type="EnsemblMetazoa" id="PPA21687.1">
    <property type="protein sequence ID" value="PPA21687.1"/>
    <property type="gene ID" value="WBGene00111241"/>
</dbReference>
<reference evidence="5" key="2">
    <citation type="submission" date="2022-06" db="UniProtKB">
        <authorList>
            <consortium name="EnsemblMetazoa"/>
        </authorList>
    </citation>
    <scope>IDENTIFICATION</scope>
    <source>
        <strain evidence="5">PS312</strain>
    </source>
</reference>
<dbReference type="Proteomes" id="UP000005239">
    <property type="component" value="Unassembled WGS sequence"/>
</dbReference>
<organism evidence="5 6">
    <name type="scientific">Pristionchus pacificus</name>
    <name type="common">Parasitic nematode worm</name>
    <dbReference type="NCBI Taxonomy" id="54126"/>
    <lineage>
        <taxon>Eukaryota</taxon>
        <taxon>Metazoa</taxon>
        <taxon>Ecdysozoa</taxon>
        <taxon>Nematoda</taxon>
        <taxon>Chromadorea</taxon>
        <taxon>Rhabditida</taxon>
        <taxon>Rhabditina</taxon>
        <taxon>Diplogasteromorpha</taxon>
        <taxon>Diplogasteroidea</taxon>
        <taxon>Neodiplogasteridae</taxon>
        <taxon>Pristionchus</taxon>
    </lineage>
</organism>
<keyword evidence="6" id="KW-1185">Reference proteome</keyword>
<dbReference type="GO" id="GO:0016020">
    <property type="term" value="C:membrane"/>
    <property type="evidence" value="ECO:0007669"/>
    <property type="project" value="UniProtKB-SubCell"/>
</dbReference>
<accession>A0A8R1YMW9</accession>
<keyword evidence="2" id="KW-0812">Transmembrane</keyword>
<gene>
    <name evidence="5" type="primary">WBGene00111241</name>
</gene>
<evidence type="ECO:0000256" key="1">
    <source>
        <dbReference type="ARBA" id="ARBA00004141"/>
    </source>
</evidence>
<evidence type="ECO:0000313" key="5">
    <source>
        <dbReference type="EnsemblMetazoa" id="PPA21687.1"/>
    </source>
</evidence>
<accession>A0A2A6CZ74</accession>
<protein>
    <submittedName>
        <fullName evidence="5">Uncharacterized protein</fullName>
    </submittedName>
</protein>
<evidence type="ECO:0000256" key="3">
    <source>
        <dbReference type="ARBA" id="ARBA00022989"/>
    </source>
</evidence>
<dbReference type="OrthoDB" id="5862616at2759"/>
<keyword evidence="3" id="KW-1133">Transmembrane helix</keyword>
<dbReference type="InterPro" id="IPR007237">
    <property type="entry name" value="CD20-like"/>
</dbReference>
<reference evidence="6" key="1">
    <citation type="journal article" date="2008" name="Nat. Genet.">
        <title>The Pristionchus pacificus genome provides a unique perspective on nematode lifestyle and parasitism.</title>
        <authorList>
            <person name="Dieterich C."/>
            <person name="Clifton S.W."/>
            <person name="Schuster L.N."/>
            <person name="Chinwalla A."/>
            <person name="Delehaunty K."/>
            <person name="Dinkelacker I."/>
            <person name="Fulton L."/>
            <person name="Fulton R."/>
            <person name="Godfrey J."/>
            <person name="Minx P."/>
            <person name="Mitreva M."/>
            <person name="Roeseler W."/>
            <person name="Tian H."/>
            <person name="Witte H."/>
            <person name="Yang S.P."/>
            <person name="Wilson R.K."/>
            <person name="Sommer R.J."/>
        </authorList>
    </citation>
    <scope>NUCLEOTIDE SEQUENCE [LARGE SCALE GENOMIC DNA]</scope>
    <source>
        <strain evidence="6">PS312</strain>
    </source>
</reference>
<evidence type="ECO:0000313" key="6">
    <source>
        <dbReference type="Proteomes" id="UP000005239"/>
    </source>
</evidence>
<sequence>MIADMDIVSEMRKSFNSAPRMVNHVKRLAEGHCLLGIIMLFLAATADYLSSRNNTIRLSGLEECCSFYFLLTGIIGLAGCTTSRRGLVAAFLLMCLHSIFIFVPGIIISSSFDIHFYQHECWGECDWHLLNIPNSSRCQILCGEGLSDNQKSQMTRLGTDMRVDAVMISLAILELLFSVLTVAVTARLMILSDSRLRDKVRSEMQPLNEVDREKMNDSRDSQ</sequence>
<keyword evidence="4" id="KW-0472">Membrane</keyword>
<dbReference type="Pfam" id="PF04103">
    <property type="entry name" value="CD20"/>
    <property type="match status" value="1"/>
</dbReference>
<evidence type="ECO:0000256" key="2">
    <source>
        <dbReference type="ARBA" id="ARBA00022692"/>
    </source>
</evidence>
<evidence type="ECO:0000256" key="4">
    <source>
        <dbReference type="ARBA" id="ARBA00023136"/>
    </source>
</evidence>
<name>A0A2A6CZ74_PRIPA</name>